<evidence type="ECO:0000256" key="13">
    <source>
        <dbReference type="ARBA" id="ARBA00023242"/>
    </source>
</evidence>
<feature type="domain" description="AAA+ ATPase" evidence="17">
    <location>
        <begin position="36"/>
        <end position="334"/>
    </location>
</feature>
<dbReference type="GO" id="GO:0005524">
    <property type="term" value="F:ATP binding"/>
    <property type="evidence" value="ECO:0007669"/>
    <property type="project" value="UniProtKB-KW"/>
</dbReference>
<dbReference type="GO" id="GO:0006281">
    <property type="term" value="P:DNA repair"/>
    <property type="evidence" value="ECO:0007669"/>
    <property type="project" value="UniProtKB-KW"/>
</dbReference>
<keyword evidence="10" id="KW-0010">Activator</keyword>
<organism evidence="18 19">
    <name type="scientific">Chaetomium globosum (strain ATCC 6205 / CBS 148.51 / DSM 1962 / NBRC 6347 / NRRL 1970)</name>
    <name type="common">Soil fungus</name>
    <dbReference type="NCBI Taxonomy" id="306901"/>
    <lineage>
        <taxon>Eukaryota</taxon>
        <taxon>Fungi</taxon>
        <taxon>Dikarya</taxon>
        <taxon>Ascomycota</taxon>
        <taxon>Pezizomycotina</taxon>
        <taxon>Sordariomycetes</taxon>
        <taxon>Sordariomycetidae</taxon>
        <taxon>Sordariales</taxon>
        <taxon>Chaetomiaceae</taxon>
        <taxon>Chaetomium</taxon>
    </lineage>
</organism>
<evidence type="ECO:0000256" key="8">
    <source>
        <dbReference type="ARBA" id="ARBA00022853"/>
    </source>
</evidence>
<dbReference type="InterPro" id="IPR027417">
    <property type="entry name" value="P-loop_NTPase"/>
</dbReference>
<keyword evidence="5 16" id="KW-0378">Hydrolase</keyword>
<dbReference type="InterPro" id="IPR027238">
    <property type="entry name" value="RuvB-like"/>
</dbReference>
<comment type="similarity">
    <text evidence="2 16">Belongs to the RuvB family.</text>
</comment>
<comment type="function">
    <text evidence="16">DNA helicase participates in several chromatin remodeling complexes, including the SWR1 and the INO80 complexes.</text>
</comment>
<dbReference type="GO" id="GO:0043138">
    <property type="term" value="F:3'-5' DNA helicase activity"/>
    <property type="evidence" value="ECO:0007669"/>
    <property type="project" value="EnsemblFungi"/>
</dbReference>
<dbReference type="SUPFAM" id="SSF50249">
    <property type="entry name" value="Nucleic acid-binding proteins"/>
    <property type="match status" value="1"/>
</dbReference>
<dbReference type="GO" id="GO:0097255">
    <property type="term" value="C:R2TP complex"/>
    <property type="evidence" value="ECO:0007669"/>
    <property type="project" value="EnsemblFungi"/>
</dbReference>
<dbReference type="GO" id="GO:0016887">
    <property type="term" value="F:ATP hydrolysis activity"/>
    <property type="evidence" value="ECO:0007669"/>
    <property type="project" value="RHEA"/>
</dbReference>
<evidence type="ECO:0000256" key="7">
    <source>
        <dbReference type="ARBA" id="ARBA00022840"/>
    </source>
</evidence>
<evidence type="ECO:0000256" key="10">
    <source>
        <dbReference type="ARBA" id="ARBA00023159"/>
    </source>
</evidence>
<dbReference type="InterPro" id="IPR042487">
    <property type="entry name" value="RuvBL1/2_DNA/RNA_bd_dom"/>
</dbReference>
<gene>
    <name evidence="18" type="ORF">CHGG_08187</name>
</gene>
<dbReference type="eggNOG" id="KOG1942">
    <property type="taxonomic scope" value="Eukaryota"/>
</dbReference>
<evidence type="ECO:0000259" key="17">
    <source>
        <dbReference type="SMART" id="SM00382"/>
    </source>
</evidence>
<keyword evidence="9 16" id="KW-0805">Transcription regulation</keyword>
<protein>
    <recommendedName>
        <fullName evidence="16">RuvB-like helicase</fullName>
        <ecNumber evidence="16">3.6.4.12</ecNumber>
    </recommendedName>
</protein>
<dbReference type="PANTHER" id="PTHR11093">
    <property type="entry name" value="RUVB-RELATED REPTIN AND PONTIN"/>
    <property type="match status" value="1"/>
</dbReference>
<dbReference type="AlphaFoldDB" id="Q2GV17"/>
<dbReference type="EC" id="3.6.4.12" evidence="16"/>
<evidence type="ECO:0000256" key="12">
    <source>
        <dbReference type="ARBA" id="ARBA00023204"/>
    </source>
</evidence>
<keyword evidence="13 16" id="KW-0539">Nucleus</keyword>
<dbReference type="GO" id="GO:0000492">
    <property type="term" value="P:box C/D snoRNP assembly"/>
    <property type="evidence" value="ECO:0007669"/>
    <property type="project" value="EnsemblFungi"/>
</dbReference>
<keyword evidence="8 16" id="KW-0156">Chromatin regulator</keyword>
<dbReference type="GO" id="GO:0031011">
    <property type="term" value="C:Ino80 complex"/>
    <property type="evidence" value="ECO:0007669"/>
    <property type="project" value="EnsemblFungi"/>
</dbReference>
<keyword evidence="12 16" id="KW-0234">DNA repair</keyword>
<dbReference type="InterPro" id="IPR041048">
    <property type="entry name" value="RuvB-like_C"/>
</dbReference>
<dbReference type="GO" id="GO:0043139">
    <property type="term" value="F:5'-3' DNA helicase activity"/>
    <property type="evidence" value="ECO:0007669"/>
    <property type="project" value="EnsemblFungi"/>
</dbReference>
<evidence type="ECO:0000256" key="11">
    <source>
        <dbReference type="ARBA" id="ARBA00023163"/>
    </source>
</evidence>
<dbReference type="FunFam" id="1.10.8.60:FF:000010">
    <property type="entry name" value="RuvB-like helicase"/>
    <property type="match status" value="1"/>
</dbReference>
<dbReference type="InParanoid" id="Q2GV17"/>
<dbReference type="SMART" id="SM00382">
    <property type="entry name" value="AAA"/>
    <property type="match status" value="1"/>
</dbReference>
<evidence type="ECO:0000256" key="9">
    <source>
        <dbReference type="ARBA" id="ARBA00023015"/>
    </source>
</evidence>
<dbReference type="RefSeq" id="XP_001225843.1">
    <property type="nucleotide sequence ID" value="XM_001225842.1"/>
</dbReference>
<dbReference type="Gene3D" id="1.10.8.60">
    <property type="match status" value="1"/>
</dbReference>
<accession>Q2GV17</accession>
<evidence type="ECO:0000256" key="15">
    <source>
        <dbReference type="ARBA" id="ARBA00055509"/>
    </source>
</evidence>
<dbReference type="InterPro" id="IPR003593">
    <property type="entry name" value="AAA+_ATPase"/>
</dbReference>
<proteinExistence type="inferred from homology"/>
<keyword evidence="7 16" id="KW-0067">ATP-binding</keyword>
<dbReference type="OMA" id="RTLPYNK"/>
<dbReference type="Pfam" id="PF06068">
    <property type="entry name" value="TIP49"/>
    <property type="match status" value="1"/>
</dbReference>
<comment type="catalytic activity">
    <reaction evidence="14 16">
        <text>ATP + H2O = ADP + phosphate + H(+)</text>
        <dbReference type="Rhea" id="RHEA:13065"/>
        <dbReference type="ChEBI" id="CHEBI:15377"/>
        <dbReference type="ChEBI" id="CHEBI:15378"/>
        <dbReference type="ChEBI" id="CHEBI:30616"/>
        <dbReference type="ChEBI" id="CHEBI:43474"/>
        <dbReference type="ChEBI" id="CHEBI:456216"/>
        <dbReference type="EC" id="3.6.4.12"/>
    </reaction>
</comment>
<dbReference type="Gene3D" id="2.40.50.360">
    <property type="entry name" value="RuvB-like helicase, domain II"/>
    <property type="match status" value="1"/>
</dbReference>
<dbReference type="FunCoup" id="Q2GV17">
    <property type="interactions" value="1282"/>
</dbReference>
<dbReference type="GO" id="GO:0006357">
    <property type="term" value="P:regulation of transcription by RNA polymerase II"/>
    <property type="evidence" value="ECO:0007669"/>
    <property type="project" value="EnsemblFungi"/>
</dbReference>
<dbReference type="GO" id="GO:0000812">
    <property type="term" value="C:Swr1 complex"/>
    <property type="evidence" value="ECO:0007669"/>
    <property type="project" value="EnsemblFungi"/>
</dbReference>
<evidence type="ECO:0000256" key="14">
    <source>
        <dbReference type="ARBA" id="ARBA00047995"/>
    </source>
</evidence>
<evidence type="ECO:0000313" key="19">
    <source>
        <dbReference type="Proteomes" id="UP000001056"/>
    </source>
</evidence>
<evidence type="ECO:0000256" key="1">
    <source>
        <dbReference type="ARBA" id="ARBA00004123"/>
    </source>
</evidence>
<dbReference type="HOGENOM" id="CLU_028311_1_1_1"/>
<keyword evidence="11 16" id="KW-0804">Transcription</keyword>
<evidence type="ECO:0000256" key="16">
    <source>
        <dbReference type="RuleBase" id="RU363048"/>
    </source>
</evidence>
<dbReference type="InterPro" id="IPR010339">
    <property type="entry name" value="TIP49_P-loop"/>
</dbReference>
<evidence type="ECO:0000256" key="2">
    <source>
        <dbReference type="ARBA" id="ARBA00007519"/>
    </source>
</evidence>
<reference evidence="19" key="1">
    <citation type="journal article" date="2015" name="Genome Announc.">
        <title>Draft genome sequence of the cellulolytic fungus Chaetomium globosum.</title>
        <authorList>
            <person name="Cuomo C.A."/>
            <person name="Untereiner W.A."/>
            <person name="Ma L.-J."/>
            <person name="Grabherr M."/>
            <person name="Birren B.W."/>
        </authorList>
    </citation>
    <scope>NUCLEOTIDE SEQUENCE [LARGE SCALE GENOMIC DNA]</scope>
    <source>
        <strain evidence="19">ATCC 6205 / CBS 148.51 / DSM 1962 / NBRC 6347 / NRRL 1970</strain>
    </source>
</reference>
<keyword evidence="19" id="KW-1185">Reference proteome</keyword>
<evidence type="ECO:0000256" key="4">
    <source>
        <dbReference type="ARBA" id="ARBA00022763"/>
    </source>
</evidence>
<comment type="subcellular location">
    <subcellularLocation>
        <location evidence="1 16">Nucleus</location>
    </subcellularLocation>
</comment>
<keyword evidence="3 16" id="KW-0547">Nucleotide-binding</keyword>
<name>Q2GV17_CHAGB</name>
<dbReference type="Gene3D" id="3.40.50.300">
    <property type="entry name" value="P-loop containing nucleotide triphosphate hydrolases"/>
    <property type="match status" value="1"/>
</dbReference>
<dbReference type="GeneID" id="4393348"/>
<dbReference type="Proteomes" id="UP000001056">
    <property type="component" value="Unassembled WGS sequence"/>
</dbReference>
<sequence>MFPLIQLHLAVSHTSVNIEISKAAGFVGQSSAREMAGRGVLLAGGPGTGKTALALAISQELGTKIPFCPITGSEVYSTEVKKTEMLMENFRRAIGLKVRETKDVYEGEVTELTPEEAENPLGGYGKTISTLLVGLKSARGQKKLRLDPSIYEAIQKERVQVGDVIYIETNTGACKRVGRSDAYATEFDLEAEEYVPIPKGEVHKKKEIVQDVSLHDLDVANARPQGGQDIMSMMGQLMKPKMTEITDKLRGEINKVVSKYINQGVAELVPGVLFIDERRTACPPDFLTRLLIIPTHPYEPEEIKRIVRIRATTEGVQITDAAIDKIAEHGVRISLRYCLQLLTPASILARVNGRAQIDVPDVAECEDLFLDARRSANVLASESGAGFIS</sequence>
<evidence type="ECO:0000256" key="6">
    <source>
        <dbReference type="ARBA" id="ARBA00022806"/>
    </source>
</evidence>
<keyword evidence="4 16" id="KW-0227">DNA damage</keyword>
<evidence type="ECO:0000256" key="3">
    <source>
        <dbReference type="ARBA" id="ARBA00022741"/>
    </source>
</evidence>
<dbReference type="GO" id="GO:0006338">
    <property type="term" value="P:chromatin remodeling"/>
    <property type="evidence" value="ECO:0007669"/>
    <property type="project" value="EnsemblFungi"/>
</dbReference>
<evidence type="ECO:0000313" key="18">
    <source>
        <dbReference type="EMBL" id="EAQ86934.1"/>
    </source>
</evidence>
<dbReference type="FunFam" id="2.40.50.360:FF:000001">
    <property type="entry name" value="RuvB-like helicase"/>
    <property type="match status" value="1"/>
</dbReference>
<evidence type="ECO:0000256" key="5">
    <source>
        <dbReference type="ARBA" id="ARBA00022801"/>
    </source>
</evidence>
<dbReference type="STRING" id="306901.Q2GV17"/>
<dbReference type="SUPFAM" id="SSF52540">
    <property type="entry name" value="P-loop containing nucleoside triphosphate hydrolases"/>
    <property type="match status" value="1"/>
</dbReference>
<dbReference type="Pfam" id="PF17856">
    <property type="entry name" value="TIP49_C"/>
    <property type="match status" value="1"/>
</dbReference>
<comment type="function">
    <text evidence="15">DNA helicase which participates in several chromatin remodeling complexes, including the SWR1 and the INO80 complexes. The SWR1 complex mediates the ATP-dependent exchange of histone H2A for the H2A variant H2A.Z leading to transcriptional regulation of selected genes by chromatin remodeling. The INO80 complex remodels chromatin by shifting nucleosomes and is involved in DNA repair. Also involved in pre-rRNA processing.</text>
</comment>
<dbReference type="VEuPathDB" id="FungiDB:CHGG_08187"/>
<keyword evidence="6 16" id="KW-0347">Helicase</keyword>
<dbReference type="InterPro" id="IPR012340">
    <property type="entry name" value="NA-bd_OB-fold"/>
</dbReference>
<dbReference type="OrthoDB" id="10060499at2759"/>
<dbReference type="EMBL" id="CH408033">
    <property type="protein sequence ID" value="EAQ86934.1"/>
    <property type="molecule type" value="Genomic_DNA"/>
</dbReference>